<organism evidence="2 3">
    <name type="scientific">Gordonia pseudamarae</name>
    <dbReference type="NCBI Taxonomy" id="2831662"/>
    <lineage>
        <taxon>Bacteria</taxon>
        <taxon>Bacillati</taxon>
        <taxon>Actinomycetota</taxon>
        <taxon>Actinomycetes</taxon>
        <taxon>Mycobacteriales</taxon>
        <taxon>Gordoniaceae</taxon>
        <taxon>Gordonia</taxon>
    </lineage>
</organism>
<dbReference type="Proteomes" id="UP001059836">
    <property type="component" value="Chromosome"/>
</dbReference>
<dbReference type="EMBL" id="CP045809">
    <property type="protein sequence ID" value="QHN33944.1"/>
    <property type="molecule type" value="Genomic_DNA"/>
</dbReference>
<evidence type="ECO:0000256" key="1">
    <source>
        <dbReference type="SAM" id="SignalP"/>
    </source>
</evidence>
<gene>
    <name evidence="2" type="ORF">GII31_02505</name>
</gene>
<sequence>MNALRSLTMCAVLGMSAMMVTACGSSDDAVDLERSSTLIAYTHEDGSTPPASHKEYQIVVADGVATLTLGGYGSLSGQATPEVTDTTPVDDEVWQKLVDGVGSLPDASPQTTPCAGAGTTSVKITADGDVVKDLTVTGCGAGDTADRLAEFIAPVESLFDMKSYLGR</sequence>
<evidence type="ECO:0008006" key="4">
    <source>
        <dbReference type="Google" id="ProtNLM"/>
    </source>
</evidence>
<name>A0ABX6IF39_9ACTN</name>
<protein>
    <recommendedName>
        <fullName evidence="4">Lipoprotein</fullName>
    </recommendedName>
</protein>
<feature type="signal peptide" evidence="1">
    <location>
        <begin position="1"/>
        <end position="22"/>
    </location>
</feature>
<keyword evidence="3" id="KW-1185">Reference proteome</keyword>
<dbReference type="PROSITE" id="PS51257">
    <property type="entry name" value="PROKAR_LIPOPROTEIN"/>
    <property type="match status" value="1"/>
</dbReference>
<keyword evidence="1" id="KW-0732">Signal</keyword>
<proteinExistence type="predicted"/>
<evidence type="ECO:0000313" key="2">
    <source>
        <dbReference type="EMBL" id="QHN33944.1"/>
    </source>
</evidence>
<feature type="chain" id="PRO_5046995005" description="Lipoprotein" evidence="1">
    <location>
        <begin position="23"/>
        <end position="167"/>
    </location>
</feature>
<reference evidence="2" key="1">
    <citation type="journal article" date="2021" name="Nat. Microbiol.">
        <title>Cocultivation of an ultrasmall environmental parasitic bacterium with lytic ability against bacteria associated with wastewater foams.</title>
        <authorList>
            <person name="Batinovic S."/>
            <person name="Rose J.J.A."/>
            <person name="Ratcliffe J."/>
            <person name="Seviour R.J."/>
            <person name="Petrovski S."/>
        </authorList>
    </citation>
    <scope>NUCLEOTIDE SEQUENCE</scope>
    <source>
        <strain evidence="2">CON9</strain>
    </source>
</reference>
<evidence type="ECO:0000313" key="3">
    <source>
        <dbReference type="Proteomes" id="UP001059836"/>
    </source>
</evidence>
<dbReference type="RefSeq" id="WP_213246503.1">
    <property type="nucleotide sequence ID" value="NZ_CP045806.1"/>
</dbReference>
<accession>A0ABX6IF39</accession>